<dbReference type="AlphaFoldDB" id="A0A8T1E619"/>
<proteinExistence type="predicted"/>
<reference evidence="1" key="1">
    <citation type="submission" date="2018-10" db="EMBL/GenBank/DDBJ databases">
        <title>Effector identification in a new, highly contiguous assembly of the strawberry crown rot pathogen Phytophthora cactorum.</title>
        <authorList>
            <person name="Armitage A.D."/>
            <person name="Nellist C.F."/>
            <person name="Bates H."/>
            <person name="Vickerstaff R.J."/>
            <person name="Harrison R.J."/>
        </authorList>
    </citation>
    <scope>NUCLEOTIDE SEQUENCE</scope>
    <source>
        <strain evidence="1">4040</strain>
    </source>
</reference>
<comment type="caution">
    <text evidence="1">The sequence shown here is derived from an EMBL/GenBank/DDBJ whole genome shotgun (WGS) entry which is preliminary data.</text>
</comment>
<dbReference type="EMBL" id="RCMK01000098">
    <property type="protein sequence ID" value="KAG2949056.1"/>
    <property type="molecule type" value="Genomic_DNA"/>
</dbReference>
<name>A0A8T1E619_9STRA</name>
<evidence type="ECO:0000313" key="1">
    <source>
        <dbReference type="EMBL" id="KAG2949056.1"/>
    </source>
</evidence>
<organism evidence="1 2">
    <name type="scientific">Phytophthora cactorum</name>
    <dbReference type="NCBI Taxonomy" id="29920"/>
    <lineage>
        <taxon>Eukaryota</taxon>
        <taxon>Sar</taxon>
        <taxon>Stramenopiles</taxon>
        <taxon>Oomycota</taxon>
        <taxon>Peronosporomycetes</taxon>
        <taxon>Peronosporales</taxon>
        <taxon>Peronosporaceae</taxon>
        <taxon>Phytophthora</taxon>
    </lineage>
</organism>
<sequence>MTCSLSPCYMVEFADALLGQLVRGLIRILTVIVPTMSKSVTWDYNDEEVGPIVPEWSGPSSDKKCCS</sequence>
<gene>
    <name evidence="1" type="ORF">PC117_g5556</name>
</gene>
<evidence type="ECO:0000313" key="2">
    <source>
        <dbReference type="Proteomes" id="UP000736787"/>
    </source>
</evidence>
<dbReference type="Proteomes" id="UP000736787">
    <property type="component" value="Unassembled WGS sequence"/>
</dbReference>
<accession>A0A8T1E619</accession>
<protein>
    <submittedName>
        <fullName evidence="1">Uncharacterized protein</fullName>
    </submittedName>
</protein>